<evidence type="ECO:0000256" key="5">
    <source>
        <dbReference type="PROSITE-ProRule" id="PRU00339"/>
    </source>
</evidence>
<gene>
    <name evidence="8" type="primary">ccmI</name>
    <name evidence="8" type="ORF">ABK905_18825</name>
</gene>
<dbReference type="InterPro" id="IPR011990">
    <property type="entry name" value="TPR-like_helical_dom_sf"/>
</dbReference>
<evidence type="ECO:0000256" key="3">
    <source>
        <dbReference type="ARBA" id="ARBA00022748"/>
    </source>
</evidence>
<dbReference type="SUPFAM" id="SSF48452">
    <property type="entry name" value="TPR-like"/>
    <property type="match status" value="1"/>
</dbReference>
<dbReference type="InterPro" id="IPR056413">
    <property type="entry name" value="TPR_CcmH_CycH"/>
</dbReference>
<dbReference type="InterPro" id="IPR017560">
    <property type="entry name" value="Cyt_c_biogenesis_CcmI"/>
</dbReference>
<reference evidence="8" key="1">
    <citation type="submission" date="2024-06" db="EMBL/GenBank/DDBJ databases">
        <authorList>
            <person name="Coelho C."/>
            <person name="Bento M."/>
            <person name="Garcia E."/>
            <person name="Camelo A."/>
            <person name="Brandao I."/>
            <person name="Espirito Santo C."/>
            <person name="Trovao J."/>
            <person name="Verissimo A."/>
            <person name="Costa J."/>
            <person name="Tiago I."/>
        </authorList>
    </citation>
    <scope>NUCLEOTIDE SEQUENCE</scope>
    <source>
        <strain evidence="8">KWT182</strain>
    </source>
</reference>
<feature type="domain" description="Cytochrome c-type biogenesis protein H TPR" evidence="7">
    <location>
        <begin position="116"/>
        <end position="272"/>
    </location>
</feature>
<dbReference type="GO" id="GO:0030313">
    <property type="term" value="C:cell envelope"/>
    <property type="evidence" value="ECO:0007669"/>
    <property type="project" value="UniProtKB-SubCell"/>
</dbReference>
<keyword evidence="4 5" id="KW-0802">TPR repeat</keyword>
<evidence type="ECO:0000256" key="4">
    <source>
        <dbReference type="ARBA" id="ARBA00022803"/>
    </source>
</evidence>
<evidence type="ECO:0000256" key="2">
    <source>
        <dbReference type="ARBA" id="ARBA00022737"/>
    </source>
</evidence>
<keyword evidence="3" id="KW-0201">Cytochrome c-type biogenesis</keyword>
<dbReference type="AlphaFoldDB" id="A0AAU7Q7J6"/>
<dbReference type="GO" id="GO:0017004">
    <property type="term" value="P:cytochrome complex assembly"/>
    <property type="evidence" value="ECO:0007669"/>
    <property type="project" value="UniProtKB-KW"/>
</dbReference>
<accession>A0AAU7Q7J6</accession>
<feature type="transmembrane region" description="Helical" evidence="6">
    <location>
        <begin position="91"/>
        <end position="110"/>
    </location>
</feature>
<organism evidence="8">
    <name type="scientific">Acerihabitans sp. KWT182</name>
    <dbReference type="NCBI Taxonomy" id="3157919"/>
    <lineage>
        <taxon>Bacteria</taxon>
        <taxon>Pseudomonadati</taxon>
        <taxon>Pseudomonadota</taxon>
        <taxon>Gammaproteobacteria</taxon>
        <taxon>Enterobacterales</taxon>
        <taxon>Pectobacteriaceae</taxon>
        <taxon>Acerihabitans</taxon>
    </lineage>
</organism>
<comment type="subcellular location">
    <subcellularLocation>
        <location evidence="1">Cell envelope</location>
    </subcellularLocation>
</comment>
<evidence type="ECO:0000256" key="1">
    <source>
        <dbReference type="ARBA" id="ARBA00004196"/>
    </source>
</evidence>
<dbReference type="SMART" id="SM00028">
    <property type="entry name" value="TPR"/>
    <property type="match status" value="2"/>
</dbReference>
<keyword evidence="6" id="KW-1133">Transmembrane helix</keyword>
<dbReference type="InterPro" id="IPR051263">
    <property type="entry name" value="C-type_cytochrome_biogenesis"/>
</dbReference>
<dbReference type="EMBL" id="CP157947">
    <property type="protein sequence ID" value="XBS68667.1"/>
    <property type="molecule type" value="Genomic_DNA"/>
</dbReference>
<evidence type="ECO:0000313" key="8">
    <source>
        <dbReference type="EMBL" id="XBS68667.1"/>
    </source>
</evidence>
<keyword evidence="6" id="KW-0472">Membrane</keyword>
<evidence type="ECO:0000259" key="7">
    <source>
        <dbReference type="Pfam" id="PF23914"/>
    </source>
</evidence>
<proteinExistence type="predicted"/>
<keyword evidence="6" id="KW-0812">Transmembrane</keyword>
<dbReference type="PANTHER" id="PTHR47870">
    <property type="entry name" value="CYTOCHROME C-TYPE BIOGENESIS PROTEIN CCMH"/>
    <property type="match status" value="1"/>
</dbReference>
<feature type="repeat" description="TPR" evidence="5">
    <location>
        <begin position="165"/>
        <end position="198"/>
    </location>
</feature>
<evidence type="ECO:0000256" key="6">
    <source>
        <dbReference type="SAM" id="Phobius"/>
    </source>
</evidence>
<dbReference type="InterPro" id="IPR019734">
    <property type="entry name" value="TPR_rpt"/>
</dbReference>
<sequence length="292" mass="32381">MIALGVTMAFLLALAAGVFVLPALRLGPGSGAMSRDGLNTLFYRRRLDELARDEAEGLIAERARHIEDLQQNLLADIPTARQAPRRRLGNWVLLPGVVTLMAVTLGFYAGTGGYGQLWRWQRQVDELPVLRARLMDPHARQLTPAELSRFAVGLRASLQRQPDNVRDWLMLGRIGAARKDAAMAILAFERAWRLAPDNDDIGLDYATALIRSADAGDNLAGNRLLHQLIQRRPSSIPTLNLLAISEYQQNNFPQAIILWRRLLTLLPADDAHVEIIEHDIDLARKQSGQGGA</sequence>
<protein>
    <submittedName>
        <fullName evidence="8">C-type cytochrome biogenesis protein CcmI</fullName>
    </submittedName>
</protein>
<dbReference type="NCBIfam" id="TIGR03142">
    <property type="entry name" value="cytochro_ccmI"/>
    <property type="match status" value="1"/>
</dbReference>
<dbReference type="Pfam" id="PF23914">
    <property type="entry name" value="TPR_CcmH_CycH"/>
    <property type="match status" value="1"/>
</dbReference>
<keyword evidence="2" id="KW-0677">Repeat</keyword>
<dbReference type="PROSITE" id="PS50005">
    <property type="entry name" value="TPR"/>
    <property type="match status" value="1"/>
</dbReference>
<dbReference type="Gene3D" id="1.25.40.10">
    <property type="entry name" value="Tetratricopeptide repeat domain"/>
    <property type="match status" value="1"/>
</dbReference>
<dbReference type="PANTHER" id="PTHR47870:SF2">
    <property type="entry name" value="FORMATE-DEPENDENT NITRITE REDUCTASE COMPLEX SUBUNIT NRFF"/>
    <property type="match status" value="1"/>
</dbReference>
<dbReference type="GO" id="GO:0005886">
    <property type="term" value="C:plasma membrane"/>
    <property type="evidence" value="ECO:0007669"/>
    <property type="project" value="TreeGrafter"/>
</dbReference>
<name>A0AAU7Q7J6_9GAMM</name>